<sequence>MTPEERRRAPRHEYDCPVLIARDAEGFLGNIDNVSASGCCITRPHDWSLADGTQVWLYLMIDERHVFGAQARVVWTSPQFVGFEYLEPQPLPA</sequence>
<dbReference type="SUPFAM" id="SSF141371">
    <property type="entry name" value="PilZ domain-like"/>
    <property type="match status" value="1"/>
</dbReference>
<dbReference type="Proteomes" id="UP001499959">
    <property type="component" value="Unassembled WGS sequence"/>
</dbReference>
<reference evidence="3" key="1">
    <citation type="journal article" date="2019" name="Int. J. Syst. Evol. Microbiol.">
        <title>The Global Catalogue of Microorganisms (GCM) 10K type strain sequencing project: providing services to taxonomists for standard genome sequencing and annotation.</title>
        <authorList>
            <consortium name="The Broad Institute Genomics Platform"/>
            <consortium name="The Broad Institute Genome Sequencing Center for Infectious Disease"/>
            <person name="Wu L."/>
            <person name="Ma J."/>
        </authorList>
    </citation>
    <scope>NUCLEOTIDE SEQUENCE [LARGE SCALE GENOMIC DNA]</scope>
    <source>
        <strain evidence="3">JCM 18204</strain>
    </source>
</reference>
<gene>
    <name evidence="2" type="ORF">GCM10023307_26290</name>
</gene>
<dbReference type="Pfam" id="PF07238">
    <property type="entry name" value="PilZ"/>
    <property type="match status" value="1"/>
</dbReference>
<evidence type="ECO:0000259" key="1">
    <source>
        <dbReference type="Pfam" id="PF07238"/>
    </source>
</evidence>
<keyword evidence="3" id="KW-1185">Reference proteome</keyword>
<comment type="caution">
    <text evidence="2">The sequence shown here is derived from an EMBL/GenBank/DDBJ whole genome shotgun (WGS) entry which is preliminary data.</text>
</comment>
<protein>
    <recommendedName>
        <fullName evidence="1">PilZ domain-containing protein</fullName>
    </recommendedName>
</protein>
<organism evidence="2 3">
    <name type="scientific">Lysobacter hankyongensis</name>
    <dbReference type="NCBI Taxonomy" id="1176535"/>
    <lineage>
        <taxon>Bacteria</taxon>
        <taxon>Pseudomonadati</taxon>
        <taxon>Pseudomonadota</taxon>
        <taxon>Gammaproteobacteria</taxon>
        <taxon>Lysobacterales</taxon>
        <taxon>Lysobacteraceae</taxon>
        <taxon>Lysobacter</taxon>
    </lineage>
</organism>
<evidence type="ECO:0000313" key="3">
    <source>
        <dbReference type="Proteomes" id="UP001499959"/>
    </source>
</evidence>
<name>A0ABP9BTQ0_9GAMM</name>
<proteinExistence type="predicted"/>
<dbReference type="RefSeq" id="WP_345303797.1">
    <property type="nucleotide sequence ID" value="NZ_BAABJE010000014.1"/>
</dbReference>
<dbReference type="EMBL" id="BAABJE010000014">
    <property type="protein sequence ID" value="GAA4798820.1"/>
    <property type="molecule type" value="Genomic_DNA"/>
</dbReference>
<accession>A0ABP9BTQ0</accession>
<feature type="domain" description="PilZ" evidence="1">
    <location>
        <begin position="5"/>
        <end position="88"/>
    </location>
</feature>
<evidence type="ECO:0000313" key="2">
    <source>
        <dbReference type="EMBL" id="GAA4798820.1"/>
    </source>
</evidence>
<dbReference type="Gene3D" id="2.40.10.220">
    <property type="entry name" value="predicted glycosyltransferase like domains"/>
    <property type="match status" value="1"/>
</dbReference>
<dbReference type="InterPro" id="IPR009875">
    <property type="entry name" value="PilZ_domain"/>
</dbReference>